<dbReference type="InterPro" id="IPR050093">
    <property type="entry name" value="ABC_SmlMolc_Importer"/>
</dbReference>
<dbReference type="InterPro" id="IPR003439">
    <property type="entry name" value="ABC_transporter-like_ATP-bd"/>
</dbReference>
<dbReference type="InterPro" id="IPR027417">
    <property type="entry name" value="P-loop_NTPase"/>
</dbReference>
<dbReference type="SUPFAM" id="SSF52540">
    <property type="entry name" value="P-loop containing nucleoside triphosphate hydrolases"/>
    <property type="match status" value="1"/>
</dbReference>
<keyword evidence="1" id="KW-0813">Transport</keyword>
<dbReference type="InterPro" id="IPR003593">
    <property type="entry name" value="AAA+_ATPase"/>
</dbReference>
<sequence>MSAIRFDKVSHKFDDRTIVSDLSLDIECGDFVSIVGSSGSGKTTLMKMINGLITPDHGTVYVNGVAVSEMDVVELRRGIGYSIQGNVLFPHLTIEENIGYVLSLKGLSREQIAARVTDLLHTFQLPDDIRQRVPSQISGGQAQRVGIARAYAAEANILLMDEPFGAVDAITRYQLQEDLKRWHETLGLTIVFITHDIREALKMSNKILVLHEGKVQQYAACEEILRNPAVGFVEDLVRMSH</sequence>
<keyword evidence="3 5" id="KW-0067">ATP-binding</keyword>
<evidence type="ECO:0000256" key="1">
    <source>
        <dbReference type="ARBA" id="ARBA00022448"/>
    </source>
</evidence>
<keyword evidence="6" id="KW-1185">Reference proteome</keyword>
<dbReference type="GO" id="GO:0005524">
    <property type="term" value="F:ATP binding"/>
    <property type="evidence" value="ECO:0007669"/>
    <property type="project" value="UniProtKB-KW"/>
</dbReference>
<dbReference type="InterPro" id="IPR017871">
    <property type="entry name" value="ABC_transporter-like_CS"/>
</dbReference>
<dbReference type="RefSeq" id="WP_277104752.1">
    <property type="nucleotide sequence ID" value="NZ_BAAAJS010000047.1"/>
</dbReference>
<reference evidence="5 6" key="1">
    <citation type="submission" date="2023-07" db="EMBL/GenBank/DDBJ databases">
        <title>Sequencing the genomes of 1000 actinobacteria strains.</title>
        <authorList>
            <person name="Klenk H.-P."/>
        </authorList>
    </citation>
    <scope>NUCLEOTIDE SEQUENCE [LARGE SCALE GENOMIC DNA]</scope>
    <source>
        <strain evidence="5 6">DSM 44508</strain>
    </source>
</reference>
<dbReference type="SMART" id="SM00382">
    <property type="entry name" value="AAA"/>
    <property type="match status" value="1"/>
</dbReference>
<dbReference type="Gene3D" id="3.40.50.300">
    <property type="entry name" value="P-loop containing nucleotide triphosphate hydrolases"/>
    <property type="match status" value="1"/>
</dbReference>
<evidence type="ECO:0000259" key="4">
    <source>
        <dbReference type="PROSITE" id="PS50893"/>
    </source>
</evidence>
<name>A0ABU2B9L0_9CORY</name>
<evidence type="ECO:0000256" key="3">
    <source>
        <dbReference type="ARBA" id="ARBA00022840"/>
    </source>
</evidence>
<feature type="domain" description="ABC transporter" evidence="4">
    <location>
        <begin position="4"/>
        <end position="237"/>
    </location>
</feature>
<evidence type="ECO:0000313" key="5">
    <source>
        <dbReference type="EMBL" id="MDR7354956.1"/>
    </source>
</evidence>
<proteinExistence type="predicted"/>
<dbReference type="EMBL" id="JAVDYF010000001">
    <property type="protein sequence ID" value="MDR7354956.1"/>
    <property type="molecule type" value="Genomic_DNA"/>
</dbReference>
<protein>
    <submittedName>
        <fullName evidence="5">Osmoprotectant transport system ATP-binding protein</fullName>
    </submittedName>
</protein>
<dbReference type="PROSITE" id="PS50893">
    <property type="entry name" value="ABC_TRANSPORTER_2"/>
    <property type="match status" value="1"/>
</dbReference>
<evidence type="ECO:0000256" key="2">
    <source>
        <dbReference type="ARBA" id="ARBA00022741"/>
    </source>
</evidence>
<dbReference type="Pfam" id="PF00005">
    <property type="entry name" value="ABC_tran"/>
    <property type="match status" value="1"/>
</dbReference>
<dbReference type="PROSITE" id="PS00211">
    <property type="entry name" value="ABC_TRANSPORTER_1"/>
    <property type="match status" value="1"/>
</dbReference>
<dbReference type="Proteomes" id="UP001183619">
    <property type="component" value="Unassembled WGS sequence"/>
</dbReference>
<dbReference type="PANTHER" id="PTHR42781">
    <property type="entry name" value="SPERMIDINE/PUTRESCINE IMPORT ATP-BINDING PROTEIN POTA"/>
    <property type="match status" value="1"/>
</dbReference>
<comment type="caution">
    <text evidence="5">The sequence shown here is derived from an EMBL/GenBank/DDBJ whole genome shotgun (WGS) entry which is preliminary data.</text>
</comment>
<keyword evidence="2" id="KW-0547">Nucleotide-binding</keyword>
<evidence type="ECO:0000313" key="6">
    <source>
        <dbReference type="Proteomes" id="UP001183619"/>
    </source>
</evidence>
<dbReference type="PANTHER" id="PTHR42781:SF4">
    <property type="entry name" value="SPERMIDINE_PUTRESCINE IMPORT ATP-BINDING PROTEIN POTA"/>
    <property type="match status" value="1"/>
</dbReference>
<gene>
    <name evidence="5" type="ORF">J2S37_001494</name>
</gene>
<organism evidence="5 6">
    <name type="scientific">Corynebacterium felinum</name>
    <dbReference type="NCBI Taxonomy" id="131318"/>
    <lineage>
        <taxon>Bacteria</taxon>
        <taxon>Bacillati</taxon>
        <taxon>Actinomycetota</taxon>
        <taxon>Actinomycetes</taxon>
        <taxon>Mycobacteriales</taxon>
        <taxon>Corynebacteriaceae</taxon>
        <taxon>Corynebacterium</taxon>
    </lineage>
</organism>
<accession>A0ABU2B9L0</accession>